<feature type="region of interest" description="Disordered" evidence="4">
    <location>
        <begin position="224"/>
        <end position="285"/>
    </location>
</feature>
<dbReference type="GO" id="GO:0006351">
    <property type="term" value="P:DNA-templated transcription"/>
    <property type="evidence" value="ECO:0007669"/>
    <property type="project" value="InterPro"/>
</dbReference>
<evidence type="ECO:0000256" key="4">
    <source>
        <dbReference type="SAM" id="MobiDB-lite"/>
    </source>
</evidence>
<dbReference type="InterPro" id="IPR007219">
    <property type="entry name" value="XnlR_reg_dom"/>
</dbReference>
<dbReference type="SMART" id="SM00066">
    <property type="entry name" value="GAL4"/>
    <property type="match status" value="1"/>
</dbReference>
<name>A0A2S5BD05_9BASI</name>
<evidence type="ECO:0000313" key="6">
    <source>
        <dbReference type="EMBL" id="POY74621.1"/>
    </source>
</evidence>
<dbReference type="CDD" id="cd00067">
    <property type="entry name" value="GAL4"/>
    <property type="match status" value="1"/>
</dbReference>
<dbReference type="CDD" id="cd12148">
    <property type="entry name" value="fungal_TF_MHR"/>
    <property type="match status" value="1"/>
</dbReference>
<dbReference type="PANTHER" id="PTHR31001">
    <property type="entry name" value="UNCHARACTERIZED TRANSCRIPTIONAL REGULATORY PROTEIN"/>
    <property type="match status" value="1"/>
</dbReference>
<evidence type="ECO:0000256" key="2">
    <source>
        <dbReference type="ARBA" id="ARBA00022723"/>
    </source>
</evidence>
<feature type="region of interest" description="Disordered" evidence="4">
    <location>
        <begin position="297"/>
        <end position="318"/>
    </location>
</feature>
<comment type="subcellular location">
    <subcellularLocation>
        <location evidence="1">Nucleus</location>
    </subcellularLocation>
</comment>
<dbReference type="Pfam" id="PF04082">
    <property type="entry name" value="Fungal_trans"/>
    <property type="match status" value="1"/>
</dbReference>
<dbReference type="GO" id="GO:0005634">
    <property type="term" value="C:nucleus"/>
    <property type="evidence" value="ECO:0007669"/>
    <property type="project" value="UniProtKB-SubCell"/>
</dbReference>
<dbReference type="STRING" id="741276.A0A2S5BD05"/>
<feature type="region of interest" description="Disordered" evidence="4">
    <location>
        <begin position="881"/>
        <end position="912"/>
    </location>
</feature>
<feature type="region of interest" description="Disordered" evidence="4">
    <location>
        <begin position="167"/>
        <end position="206"/>
    </location>
</feature>
<evidence type="ECO:0000313" key="7">
    <source>
        <dbReference type="Proteomes" id="UP000237144"/>
    </source>
</evidence>
<dbReference type="GO" id="GO:0000981">
    <property type="term" value="F:DNA-binding transcription factor activity, RNA polymerase II-specific"/>
    <property type="evidence" value="ECO:0007669"/>
    <property type="project" value="InterPro"/>
</dbReference>
<keyword evidence="3" id="KW-0539">Nucleus</keyword>
<dbReference type="InterPro" id="IPR036864">
    <property type="entry name" value="Zn2-C6_fun-type_DNA-bd_sf"/>
</dbReference>
<protein>
    <recommendedName>
        <fullName evidence="5">Zn(2)-C6 fungal-type domain-containing protein</fullName>
    </recommendedName>
</protein>
<sequence length="944" mass="102554">MPPKAETDMAVDDAYESGSDGGQVESPDYGGPPVASTSAGNGTITGLGRRSVKGAAGKAAKRSRSSTVDSELPGKPKRKRNRAALSCAPCKKRKIKCDRKLPCESCIKRGEQASCRWEQPKVEPPPQIFALAVEHEQLKRRVAVLEEALARLAPDVFDPAALSNFEATNTSQTAATARGRPADEAGDDDDEEEEEEDDDDEFESDNEVVEDAAQVLKDLAAQNHNTRTSARAPPAIRNGAPLLNPPPHGSTSLHERRASSTTSAHAGSPLRHSTSSSGAGKTFSAGQGVSVASMLNAPLEHAPPPGSRGPPTRRESHTPEPIDEVAARAMSSLLSSTLLGPISAHGTDPAEQGRRAAMDEIYAGLPQRKAETDWMLNNYFTRVDWAWHLHHKPTFLAEYEAYSTLRAQGRKYNIDPLWLAYFALTLALSVKSLEAPISTPLLSITGQDLDELPEKFVKCAERALECARWRDKPRFRTVQAIVLFAPIYLFAGNAAAVERYKHYLTVAIEMTQSLGLHLLGSDPRTMPALSEDDDAHTGLPPGDSTLKRELALRLLSTLLFLDYTSIRSRTMLPPHMVTSALPGNYNDTGLVPEGIVAPRPDHLATDTSLDQIRHRIALEQYRFKEGMEAQNGEPVSYEAVLATDARYQAILDDIPTDLGEAYIPPLGEPLMTLWRRSIHSRILRLHRPYIARGRVEAQYRFSTERAVSAARVILATQVSLSSAPLLRGAFQIVNIQLAVLVLFSTIWQSSFESREVEADVALITSIFGWLDRHASSRVPEVKLVASSSLKAFRLVMNAYEERKTRQMALEPSAWPSLDEDESFGDALRRISPLVNVSDSIATGATDESLYITPAAISAQSTVGGMSLESLLAPSPLHHLSSSSVGTSLGPSPYGSSTPMSSTPRPAPDATGFDRTLLEGLEFGDPTFSWSTWSPLGPFATLGTS</sequence>
<dbReference type="Gene3D" id="4.10.240.10">
    <property type="entry name" value="Zn(2)-C6 fungal-type DNA-binding domain"/>
    <property type="match status" value="1"/>
</dbReference>
<evidence type="ECO:0000256" key="1">
    <source>
        <dbReference type="ARBA" id="ARBA00004123"/>
    </source>
</evidence>
<feature type="compositionally biased region" description="Low complexity" evidence="4">
    <location>
        <begin position="881"/>
        <end position="892"/>
    </location>
</feature>
<dbReference type="GO" id="GO:0008270">
    <property type="term" value="F:zinc ion binding"/>
    <property type="evidence" value="ECO:0007669"/>
    <property type="project" value="InterPro"/>
</dbReference>
<dbReference type="OrthoDB" id="3362851at2759"/>
<keyword evidence="2" id="KW-0479">Metal-binding</keyword>
<feature type="domain" description="Zn(2)-C6 fungal-type" evidence="5">
    <location>
        <begin position="86"/>
        <end position="117"/>
    </location>
</feature>
<proteinExistence type="predicted"/>
<feature type="compositionally biased region" description="Polar residues" evidence="4">
    <location>
        <begin position="893"/>
        <end position="903"/>
    </location>
</feature>
<feature type="region of interest" description="Disordered" evidence="4">
    <location>
        <begin position="1"/>
        <end position="83"/>
    </location>
</feature>
<evidence type="ECO:0000259" key="5">
    <source>
        <dbReference type="PROSITE" id="PS50048"/>
    </source>
</evidence>
<dbReference type="SUPFAM" id="SSF57701">
    <property type="entry name" value="Zn2/Cys6 DNA-binding domain"/>
    <property type="match status" value="1"/>
</dbReference>
<dbReference type="AlphaFoldDB" id="A0A2S5BD05"/>
<evidence type="ECO:0000256" key="3">
    <source>
        <dbReference type="ARBA" id="ARBA00023242"/>
    </source>
</evidence>
<organism evidence="6 7">
    <name type="scientific">Rhodotorula taiwanensis</name>
    <dbReference type="NCBI Taxonomy" id="741276"/>
    <lineage>
        <taxon>Eukaryota</taxon>
        <taxon>Fungi</taxon>
        <taxon>Dikarya</taxon>
        <taxon>Basidiomycota</taxon>
        <taxon>Pucciniomycotina</taxon>
        <taxon>Microbotryomycetes</taxon>
        <taxon>Sporidiobolales</taxon>
        <taxon>Sporidiobolaceae</taxon>
        <taxon>Rhodotorula</taxon>
    </lineage>
</organism>
<dbReference type="InterPro" id="IPR001138">
    <property type="entry name" value="Zn2Cys6_DnaBD"/>
</dbReference>
<dbReference type="EMBL" id="PJQD01000023">
    <property type="protein sequence ID" value="POY74621.1"/>
    <property type="molecule type" value="Genomic_DNA"/>
</dbReference>
<accession>A0A2S5BD05</accession>
<dbReference type="Proteomes" id="UP000237144">
    <property type="component" value="Unassembled WGS sequence"/>
</dbReference>
<gene>
    <name evidence="6" type="ORF">BMF94_2382</name>
</gene>
<reference evidence="6 7" key="1">
    <citation type="journal article" date="2018" name="Front. Microbiol.">
        <title>Prospects for Fungal Bioremediation of Acidic Radioactive Waste Sites: Characterization and Genome Sequence of Rhodotorula taiwanensis MD1149.</title>
        <authorList>
            <person name="Tkavc R."/>
            <person name="Matrosova V.Y."/>
            <person name="Grichenko O.E."/>
            <person name="Gostincar C."/>
            <person name="Volpe R.P."/>
            <person name="Klimenkova P."/>
            <person name="Gaidamakova E.K."/>
            <person name="Zhou C.E."/>
            <person name="Stewart B.J."/>
            <person name="Lyman M.G."/>
            <person name="Malfatti S.A."/>
            <person name="Rubinfeld B."/>
            <person name="Courtot M."/>
            <person name="Singh J."/>
            <person name="Dalgard C.L."/>
            <person name="Hamilton T."/>
            <person name="Frey K.G."/>
            <person name="Gunde-Cimerman N."/>
            <person name="Dugan L."/>
            <person name="Daly M.J."/>
        </authorList>
    </citation>
    <scope>NUCLEOTIDE SEQUENCE [LARGE SCALE GENOMIC DNA]</scope>
    <source>
        <strain evidence="6 7">MD1149</strain>
    </source>
</reference>
<dbReference type="Pfam" id="PF00172">
    <property type="entry name" value="Zn_clus"/>
    <property type="match status" value="1"/>
</dbReference>
<keyword evidence="7" id="KW-1185">Reference proteome</keyword>
<dbReference type="PROSITE" id="PS50048">
    <property type="entry name" value="ZN2_CY6_FUNGAL_2"/>
    <property type="match status" value="1"/>
</dbReference>
<dbReference type="InterPro" id="IPR050613">
    <property type="entry name" value="Sec_Metabolite_Reg"/>
</dbReference>
<feature type="compositionally biased region" description="Polar residues" evidence="4">
    <location>
        <begin position="35"/>
        <end position="44"/>
    </location>
</feature>
<dbReference type="PROSITE" id="PS00463">
    <property type="entry name" value="ZN2_CY6_FUNGAL_1"/>
    <property type="match status" value="1"/>
</dbReference>
<dbReference type="GO" id="GO:0003677">
    <property type="term" value="F:DNA binding"/>
    <property type="evidence" value="ECO:0007669"/>
    <property type="project" value="InterPro"/>
</dbReference>
<feature type="compositionally biased region" description="Polar residues" evidence="4">
    <location>
        <begin position="259"/>
        <end position="285"/>
    </location>
</feature>
<dbReference type="PANTHER" id="PTHR31001:SF90">
    <property type="entry name" value="CENTROMERE DNA-BINDING PROTEIN COMPLEX CBF3 SUBUNIT B"/>
    <property type="match status" value="1"/>
</dbReference>
<feature type="compositionally biased region" description="Acidic residues" evidence="4">
    <location>
        <begin position="184"/>
        <end position="206"/>
    </location>
</feature>
<comment type="caution">
    <text evidence="6">The sequence shown here is derived from an EMBL/GenBank/DDBJ whole genome shotgun (WGS) entry which is preliminary data.</text>
</comment>